<evidence type="ECO:0000313" key="3">
    <source>
        <dbReference type="WBParaSite" id="nRc.2.0.1.t18369-RA"/>
    </source>
</evidence>
<feature type="region of interest" description="Disordered" evidence="1">
    <location>
        <begin position="18"/>
        <end position="37"/>
    </location>
</feature>
<sequence>MVAYRLAVELRRRRRDVCETPPSPKTTIRRSPRNRSNVGPRNFCRRYAFRMRRRQYSWNWTLCIWTHYLMGRCYKEPSPQPIDIFDLDRNCGYYKRMGSVGSAGIVGERVVARCPVDDRGLHYLEKSHKRLKNSIQDTKKTIQT</sequence>
<organism evidence="2 3">
    <name type="scientific">Romanomermis culicivorax</name>
    <name type="common">Nematode worm</name>
    <dbReference type="NCBI Taxonomy" id="13658"/>
    <lineage>
        <taxon>Eukaryota</taxon>
        <taxon>Metazoa</taxon>
        <taxon>Ecdysozoa</taxon>
        <taxon>Nematoda</taxon>
        <taxon>Enoplea</taxon>
        <taxon>Dorylaimia</taxon>
        <taxon>Mermithida</taxon>
        <taxon>Mermithoidea</taxon>
        <taxon>Mermithidae</taxon>
        <taxon>Romanomermis</taxon>
    </lineage>
</organism>
<reference evidence="3" key="1">
    <citation type="submission" date="2022-11" db="UniProtKB">
        <authorList>
            <consortium name="WormBaseParasite"/>
        </authorList>
    </citation>
    <scope>IDENTIFICATION</scope>
</reference>
<dbReference type="WBParaSite" id="nRc.2.0.1.t18369-RA">
    <property type="protein sequence ID" value="nRc.2.0.1.t18369-RA"/>
    <property type="gene ID" value="nRc.2.0.1.g18369"/>
</dbReference>
<accession>A0A915IWA9</accession>
<dbReference type="AlphaFoldDB" id="A0A915IWA9"/>
<evidence type="ECO:0000256" key="1">
    <source>
        <dbReference type="SAM" id="MobiDB-lite"/>
    </source>
</evidence>
<keyword evidence="2" id="KW-1185">Reference proteome</keyword>
<proteinExistence type="predicted"/>
<name>A0A915IWA9_ROMCU</name>
<protein>
    <submittedName>
        <fullName evidence="3">Uncharacterized protein</fullName>
    </submittedName>
</protein>
<dbReference type="Proteomes" id="UP000887565">
    <property type="component" value="Unplaced"/>
</dbReference>
<evidence type="ECO:0000313" key="2">
    <source>
        <dbReference type="Proteomes" id="UP000887565"/>
    </source>
</evidence>